<evidence type="ECO:0000313" key="2">
    <source>
        <dbReference type="Proteomes" id="UP000886689"/>
    </source>
</evidence>
<comment type="caution">
    <text evidence="1">The sequence shown here is derived from an EMBL/GenBank/DDBJ whole genome shotgun (WGS) entry which is preliminary data.</text>
</comment>
<dbReference type="GO" id="GO:0016757">
    <property type="term" value="F:glycosyltransferase activity"/>
    <property type="evidence" value="ECO:0007669"/>
    <property type="project" value="TreeGrafter"/>
</dbReference>
<name>A0A9D7K267_9PROT</name>
<gene>
    <name evidence="1" type="ORF">IPL58_03775</name>
</gene>
<dbReference type="Proteomes" id="UP000886689">
    <property type="component" value="Unassembled WGS sequence"/>
</dbReference>
<proteinExistence type="predicted"/>
<dbReference type="PANTHER" id="PTHR12526">
    <property type="entry name" value="GLYCOSYLTRANSFERASE"/>
    <property type="match status" value="1"/>
</dbReference>
<dbReference type="Gene3D" id="3.40.50.2000">
    <property type="entry name" value="Glycogen Phosphorylase B"/>
    <property type="match status" value="2"/>
</dbReference>
<organism evidence="1 2">
    <name type="scientific">Candidatus Proximibacter danicus</name>
    <dbReference type="NCBI Taxonomy" id="2954365"/>
    <lineage>
        <taxon>Bacteria</taxon>
        <taxon>Pseudomonadati</taxon>
        <taxon>Pseudomonadota</taxon>
        <taxon>Betaproteobacteria</taxon>
        <taxon>Candidatus Proximibacter</taxon>
    </lineage>
</organism>
<evidence type="ECO:0000313" key="1">
    <source>
        <dbReference type="EMBL" id="MBK8523307.1"/>
    </source>
</evidence>
<sequence>MDALLGNSQAVVQDLLDEGAPSGVRLIYNGIDVGRFATGSARRGQTLRAELGFSDDRVVLTCVANLFPYKGHADLLAALALLGAEFSERSTLLLVGRDAGARAALEAQLVQLGLTERVRFLGERGDVPDLLAASDIGVLASHEEGFSNAVIEGMAAGLPMVVSDVGGNAEAVIDGECGHVVPARDPRRWRKRWRS</sequence>
<dbReference type="Pfam" id="PF13692">
    <property type="entry name" value="Glyco_trans_1_4"/>
    <property type="match status" value="1"/>
</dbReference>
<reference evidence="1" key="1">
    <citation type="submission" date="2020-10" db="EMBL/GenBank/DDBJ databases">
        <title>Connecting structure to function with the recovery of over 1000 high-quality activated sludge metagenome-assembled genomes encoding full-length rRNA genes using long-read sequencing.</title>
        <authorList>
            <person name="Singleton C.M."/>
            <person name="Petriglieri F."/>
            <person name="Kristensen J.M."/>
            <person name="Kirkegaard R.H."/>
            <person name="Michaelsen T.Y."/>
            <person name="Andersen M.H."/>
            <person name="Karst S.M."/>
            <person name="Dueholm M.S."/>
            <person name="Nielsen P.H."/>
            <person name="Albertsen M."/>
        </authorList>
    </citation>
    <scope>NUCLEOTIDE SEQUENCE</scope>
    <source>
        <strain evidence="1">Hirt_18-Q3-R61-65_BATAC.395</strain>
    </source>
</reference>
<dbReference type="AlphaFoldDB" id="A0A9D7K267"/>
<dbReference type="EMBL" id="JADJUC010000003">
    <property type="protein sequence ID" value="MBK8523307.1"/>
    <property type="molecule type" value="Genomic_DNA"/>
</dbReference>
<accession>A0A9D7K267</accession>
<dbReference type="PANTHER" id="PTHR12526:SF623">
    <property type="entry name" value="WABG"/>
    <property type="match status" value="1"/>
</dbReference>
<protein>
    <submittedName>
        <fullName evidence="1">Glycosyltransferase</fullName>
    </submittedName>
</protein>
<dbReference type="SUPFAM" id="SSF53756">
    <property type="entry name" value="UDP-Glycosyltransferase/glycogen phosphorylase"/>
    <property type="match status" value="1"/>
</dbReference>